<dbReference type="InterPro" id="IPR036179">
    <property type="entry name" value="Ig-like_dom_sf"/>
</dbReference>
<accession>A0A8C7ECK0</accession>
<dbReference type="GO" id="GO:0005576">
    <property type="term" value="C:extracellular region"/>
    <property type="evidence" value="ECO:0007669"/>
    <property type="project" value="UniProtKB-SubCell"/>
</dbReference>
<organism evidence="14 15">
    <name type="scientific">Nothoprocta perdicaria</name>
    <name type="common">Chilean tinamou</name>
    <name type="synonym">Crypturus perdicarius</name>
    <dbReference type="NCBI Taxonomy" id="30464"/>
    <lineage>
        <taxon>Eukaryota</taxon>
        <taxon>Metazoa</taxon>
        <taxon>Chordata</taxon>
        <taxon>Craniata</taxon>
        <taxon>Vertebrata</taxon>
        <taxon>Euteleostomi</taxon>
        <taxon>Archelosauria</taxon>
        <taxon>Archosauria</taxon>
        <taxon>Dinosauria</taxon>
        <taxon>Saurischia</taxon>
        <taxon>Theropoda</taxon>
        <taxon>Coelurosauria</taxon>
        <taxon>Aves</taxon>
        <taxon>Palaeognathae</taxon>
        <taxon>Tinamiformes</taxon>
        <taxon>Tinamidae</taxon>
        <taxon>Nothoprocta</taxon>
    </lineage>
</organism>
<keyword evidence="3" id="KW-1003">Cell membrane</keyword>
<evidence type="ECO:0000256" key="6">
    <source>
        <dbReference type="ARBA" id="ARBA00022729"/>
    </source>
</evidence>
<evidence type="ECO:0000313" key="14">
    <source>
        <dbReference type="Ensembl" id="ENSNPEP00000010191.1"/>
    </source>
</evidence>
<keyword evidence="5" id="KW-0812">Transmembrane</keyword>
<evidence type="ECO:0000256" key="11">
    <source>
        <dbReference type="ARBA" id="ARBA00023319"/>
    </source>
</evidence>
<dbReference type="InterPro" id="IPR013106">
    <property type="entry name" value="Ig_V-set"/>
</dbReference>
<keyword evidence="11" id="KW-0393">Immunoglobulin domain</keyword>
<evidence type="ECO:0000256" key="7">
    <source>
        <dbReference type="ARBA" id="ARBA00022989"/>
    </source>
</evidence>
<name>A0A8C7ECK0_NOTPE</name>
<dbReference type="PANTHER" id="PTHR11860:SF82">
    <property type="entry name" value="POLYMERIC IMMUNOGLOBULIN RECEPTOR"/>
    <property type="match status" value="1"/>
</dbReference>
<sequence>MALLLLLAALLPGEAAGTVSPVPSRDGGARGGDGGSSRLAVPMLPGASALLAALVPFLTGEVGGSLTHQCFYPGTPANKYERKYWCKEARGGPCRTVVSSSGYVARGYEGRAALRDAPHTGAFTVWLAALRSSDAGAYRCGIGPAGAGLFVRQHLSVWAGGSGRAAPCGGRR</sequence>
<evidence type="ECO:0000256" key="5">
    <source>
        <dbReference type="ARBA" id="ARBA00022692"/>
    </source>
</evidence>
<dbReference type="Proteomes" id="UP000694420">
    <property type="component" value="Unplaced"/>
</dbReference>
<feature type="signal peptide" evidence="12">
    <location>
        <begin position="1"/>
        <end position="17"/>
    </location>
</feature>
<dbReference type="CDD" id="cd05716">
    <property type="entry name" value="IgV_pIgR_like"/>
    <property type="match status" value="1"/>
</dbReference>
<dbReference type="AlphaFoldDB" id="A0A8C7ECK0"/>
<reference evidence="14" key="2">
    <citation type="submission" date="2025-09" db="UniProtKB">
        <authorList>
            <consortium name="Ensembl"/>
        </authorList>
    </citation>
    <scope>IDENTIFICATION</scope>
</reference>
<evidence type="ECO:0000256" key="10">
    <source>
        <dbReference type="ARBA" id="ARBA00023180"/>
    </source>
</evidence>
<keyword evidence="7" id="KW-1133">Transmembrane helix</keyword>
<reference evidence="14" key="1">
    <citation type="submission" date="2025-08" db="UniProtKB">
        <authorList>
            <consortium name="Ensembl"/>
        </authorList>
    </citation>
    <scope>IDENTIFICATION</scope>
</reference>
<feature type="chain" id="PRO_5034398574" description="Immunoglobulin V-set domain-containing protein" evidence="12">
    <location>
        <begin position="18"/>
        <end position="172"/>
    </location>
</feature>
<dbReference type="GO" id="GO:0004888">
    <property type="term" value="F:transmembrane signaling receptor activity"/>
    <property type="evidence" value="ECO:0007669"/>
    <property type="project" value="TreeGrafter"/>
</dbReference>
<evidence type="ECO:0000259" key="13">
    <source>
        <dbReference type="Pfam" id="PF07686"/>
    </source>
</evidence>
<dbReference type="Gene3D" id="2.60.40.10">
    <property type="entry name" value="Immunoglobulins"/>
    <property type="match status" value="1"/>
</dbReference>
<dbReference type="InterPro" id="IPR013783">
    <property type="entry name" value="Ig-like_fold"/>
</dbReference>
<feature type="domain" description="Immunoglobulin V-set" evidence="13">
    <location>
        <begin position="58"/>
        <end position="148"/>
    </location>
</feature>
<comment type="subcellular location">
    <subcellularLocation>
        <location evidence="1">Cell membrane</location>
        <topology evidence="1">Single-pass type I membrane protein</topology>
    </subcellularLocation>
    <subcellularLocation>
        <location evidence="2">Secreted</location>
    </subcellularLocation>
</comment>
<evidence type="ECO:0000256" key="2">
    <source>
        <dbReference type="ARBA" id="ARBA00004613"/>
    </source>
</evidence>
<evidence type="ECO:0000256" key="3">
    <source>
        <dbReference type="ARBA" id="ARBA00022475"/>
    </source>
</evidence>
<keyword evidence="8" id="KW-0472">Membrane</keyword>
<evidence type="ECO:0000313" key="15">
    <source>
        <dbReference type="Proteomes" id="UP000694420"/>
    </source>
</evidence>
<protein>
    <recommendedName>
        <fullName evidence="13">Immunoglobulin V-set domain-containing protein</fullName>
    </recommendedName>
</protein>
<keyword evidence="10" id="KW-0325">Glycoprotein</keyword>
<keyword evidence="15" id="KW-1185">Reference proteome</keyword>
<keyword evidence="4" id="KW-0964">Secreted</keyword>
<evidence type="ECO:0000256" key="4">
    <source>
        <dbReference type="ARBA" id="ARBA00022525"/>
    </source>
</evidence>
<evidence type="ECO:0000256" key="1">
    <source>
        <dbReference type="ARBA" id="ARBA00004251"/>
    </source>
</evidence>
<dbReference type="PANTHER" id="PTHR11860">
    <property type="entry name" value="POLYMERIC-IMMUNOGLOBULIN RECEPTOR"/>
    <property type="match status" value="1"/>
</dbReference>
<dbReference type="Ensembl" id="ENSNPET00000010451.1">
    <property type="protein sequence ID" value="ENSNPEP00000010191.1"/>
    <property type="gene ID" value="ENSNPEG00000007652.1"/>
</dbReference>
<evidence type="ECO:0000256" key="8">
    <source>
        <dbReference type="ARBA" id="ARBA00023136"/>
    </source>
</evidence>
<dbReference type="GO" id="GO:0005886">
    <property type="term" value="C:plasma membrane"/>
    <property type="evidence" value="ECO:0007669"/>
    <property type="project" value="UniProtKB-SubCell"/>
</dbReference>
<dbReference type="Pfam" id="PF07686">
    <property type="entry name" value="V-set"/>
    <property type="match status" value="1"/>
</dbReference>
<evidence type="ECO:0000256" key="12">
    <source>
        <dbReference type="SAM" id="SignalP"/>
    </source>
</evidence>
<dbReference type="SUPFAM" id="SSF48726">
    <property type="entry name" value="Immunoglobulin"/>
    <property type="match status" value="1"/>
</dbReference>
<dbReference type="InterPro" id="IPR050671">
    <property type="entry name" value="CD300_family_receptors"/>
</dbReference>
<keyword evidence="9" id="KW-1015">Disulfide bond</keyword>
<keyword evidence="6 12" id="KW-0732">Signal</keyword>
<evidence type="ECO:0000256" key="9">
    <source>
        <dbReference type="ARBA" id="ARBA00023157"/>
    </source>
</evidence>
<proteinExistence type="predicted"/>